<gene>
    <name evidence="6" type="ORF">UFOPK1827_00248</name>
</gene>
<keyword evidence="3" id="KW-0560">Oxidoreductase</keyword>
<dbReference type="InterPro" id="IPR050172">
    <property type="entry name" value="SsuD_RutA_monooxygenase"/>
</dbReference>
<keyword evidence="1" id="KW-0285">Flavoprotein</keyword>
<evidence type="ECO:0000256" key="4">
    <source>
        <dbReference type="ARBA" id="ARBA00023033"/>
    </source>
</evidence>
<evidence type="ECO:0000256" key="1">
    <source>
        <dbReference type="ARBA" id="ARBA00022630"/>
    </source>
</evidence>
<evidence type="ECO:0000259" key="5">
    <source>
        <dbReference type="Pfam" id="PF00296"/>
    </source>
</evidence>
<dbReference type="EMBL" id="CAEZUO010000006">
    <property type="protein sequence ID" value="CAB4595956.1"/>
    <property type="molecule type" value="Genomic_DNA"/>
</dbReference>
<organism evidence="6">
    <name type="scientific">freshwater metagenome</name>
    <dbReference type="NCBI Taxonomy" id="449393"/>
    <lineage>
        <taxon>unclassified sequences</taxon>
        <taxon>metagenomes</taxon>
        <taxon>ecological metagenomes</taxon>
    </lineage>
</organism>
<sequence length="299" mass="32679">MDLTLWPLVSQPWTDLCAAVELVERLGWHGVMVEDHFMADGGGFGAVSDPRFEVTSVLSALAVATSTLRLAPLVMSATYRHPAVVANWAATVDHISGGRLTLGLGAGWQVNEHEQYGIGLGTPGERIERLDEYCTVVRSLLEQVSTNFTGRFFELSNARCEPKPVQPHLPLLIGGKGDRMMRLVARQADMWNMWSMPAAFSERSVVLNHACEQIRRDPATIRRSTQALVMVTDSESKAKRFIDAAGGRAAFAGTAEQFAELAEQWQIAGVDELVVPDWHLGTGARRAESLEAITAALRA</sequence>
<accession>A0A6J6G3Y2</accession>
<dbReference type="AlphaFoldDB" id="A0A6J6G3Y2"/>
<reference evidence="6" key="1">
    <citation type="submission" date="2020-05" db="EMBL/GenBank/DDBJ databases">
        <authorList>
            <person name="Chiriac C."/>
            <person name="Salcher M."/>
            <person name="Ghai R."/>
            <person name="Kavagutti S V."/>
        </authorList>
    </citation>
    <scope>NUCLEOTIDE SEQUENCE</scope>
</reference>
<dbReference type="InterPro" id="IPR036661">
    <property type="entry name" value="Luciferase-like_sf"/>
</dbReference>
<dbReference type="GO" id="GO:0008726">
    <property type="term" value="F:alkanesulfonate monooxygenase activity"/>
    <property type="evidence" value="ECO:0007669"/>
    <property type="project" value="TreeGrafter"/>
</dbReference>
<evidence type="ECO:0000313" key="6">
    <source>
        <dbReference type="EMBL" id="CAB4595956.1"/>
    </source>
</evidence>
<protein>
    <submittedName>
        <fullName evidence="6">Unannotated protein</fullName>
    </submittedName>
</protein>
<dbReference type="PANTHER" id="PTHR42847:SF4">
    <property type="entry name" value="ALKANESULFONATE MONOOXYGENASE-RELATED"/>
    <property type="match status" value="1"/>
</dbReference>
<proteinExistence type="predicted"/>
<feature type="domain" description="Luciferase-like" evidence="5">
    <location>
        <begin position="10"/>
        <end position="255"/>
    </location>
</feature>
<evidence type="ECO:0000256" key="2">
    <source>
        <dbReference type="ARBA" id="ARBA00022643"/>
    </source>
</evidence>
<keyword evidence="4" id="KW-0503">Monooxygenase</keyword>
<dbReference type="Pfam" id="PF00296">
    <property type="entry name" value="Bac_luciferase"/>
    <property type="match status" value="1"/>
</dbReference>
<evidence type="ECO:0000256" key="3">
    <source>
        <dbReference type="ARBA" id="ARBA00023002"/>
    </source>
</evidence>
<name>A0A6J6G3Y2_9ZZZZ</name>
<dbReference type="PANTHER" id="PTHR42847">
    <property type="entry name" value="ALKANESULFONATE MONOOXYGENASE"/>
    <property type="match status" value="1"/>
</dbReference>
<dbReference type="InterPro" id="IPR011251">
    <property type="entry name" value="Luciferase-like_dom"/>
</dbReference>
<keyword evidence="2" id="KW-0288">FMN</keyword>
<dbReference type="SUPFAM" id="SSF51679">
    <property type="entry name" value="Bacterial luciferase-like"/>
    <property type="match status" value="1"/>
</dbReference>
<dbReference type="GO" id="GO:0046306">
    <property type="term" value="P:alkanesulfonate catabolic process"/>
    <property type="evidence" value="ECO:0007669"/>
    <property type="project" value="TreeGrafter"/>
</dbReference>
<dbReference type="Gene3D" id="3.20.20.30">
    <property type="entry name" value="Luciferase-like domain"/>
    <property type="match status" value="1"/>
</dbReference>